<evidence type="ECO:0000313" key="2">
    <source>
        <dbReference type="EMBL" id="CUW14012.1"/>
    </source>
</evidence>
<accession>A0ABM9V4Z7</accession>
<sequence>MTLQPAIVATLSALVPTIVNCVTTMIVVLIIYPILNGRLRNQLFSALN</sequence>
<dbReference type="EMBL" id="FBSY01000014">
    <property type="protein sequence ID" value="CUW14012.1"/>
    <property type="molecule type" value="Genomic_DNA"/>
</dbReference>
<evidence type="ECO:0000313" key="3">
    <source>
        <dbReference type="Proteomes" id="UP000199271"/>
    </source>
</evidence>
<evidence type="ECO:0000256" key="1">
    <source>
        <dbReference type="SAM" id="Phobius"/>
    </source>
</evidence>
<keyword evidence="1" id="KW-0812">Transmembrane</keyword>
<keyword evidence="3" id="KW-1185">Reference proteome</keyword>
<gene>
    <name evidence="2" type="ORF">C122C_0001</name>
</gene>
<keyword evidence="1" id="KW-0472">Membrane</keyword>
<keyword evidence="1" id="KW-1133">Transmembrane helix</keyword>
<organism evidence="2 3">
    <name type="scientific">Leuconostoc gasicomitatum</name>
    <dbReference type="NCBI Taxonomy" id="115778"/>
    <lineage>
        <taxon>Bacteria</taxon>
        <taxon>Bacillati</taxon>
        <taxon>Bacillota</taxon>
        <taxon>Bacilli</taxon>
        <taxon>Lactobacillales</taxon>
        <taxon>Lactobacillaceae</taxon>
        <taxon>Leuconostoc</taxon>
        <taxon>Leuconostoc gelidum group</taxon>
    </lineage>
</organism>
<name>A0ABM9V4Z7_9LACO</name>
<reference evidence="2 3" key="1">
    <citation type="submission" date="2015-12" db="EMBL/GenBank/DDBJ databases">
        <authorList>
            <person name="Andreevskaya M."/>
        </authorList>
    </citation>
    <scope>NUCLEOTIDE SEQUENCE [LARGE SCALE GENOMIC DNA]</scope>
    <source>
        <strain evidence="2 3">C122c</strain>
    </source>
</reference>
<proteinExistence type="predicted"/>
<feature type="transmembrane region" description="Helical" evidence="1">
    <location>
        <begin position="6"/>
        <end position="35"/>
    </location>
</feature>
<protein>
    <submittedName>
        <fullName evidence="2">Substrate-specific component PdxU of predicted pyridoxine ECF transporter</fullName>
    </submittedName>
</protein>
<comment type="caution">
    <text evidence="2">The sequence shown here is derived from an EMBL/GenBank/DDBJ whole genome shotgun (WGS) entry which is preliminary data.</text>
</comment>
<dbReference type="Proteomes" id="UP000199271">
    <property type="component" value="Unassembled WGS sequence"/>
</dbReference>